<evidence type="ECO:0000256" key="11">
    <source>
        <dbReference type="SAM" id="MobiDB-lite"/>
    </source>
</evidence>
<dbReference type="EC" id="2.7.11.1" evidence="1"/>
<dbReference type="SUPFAM" id="SSF51126">
    <property type="entry name" value="Pectin lyase-like"/>
    <property type="match status" value="1"/>
</dbReference>
<evidence type="ECO:0000313" key="13">
    <source>
        <dbReference type="EMBL" id="OXA41121.1"/>
    </source>
</evidence>
<organism evidence="13 14">
    <name type="scientific">Folsomia candida</name>
    <name type="common">Springtail</name>
    <dbReference type="NCBI Taxonomy" id="158441"/>
    <lineage>
        <taxon>Eukaryota</taxon>
        <taxon>Metazoa</taxon>
        <taxon>Ecdysozoa</taxon>
        <taxon>Arthropoda</taxon>
        <taxon>Hexapoda</taxon>
        <taxon>Collembola</taxon>
        <taxon>Entomobryomorpha</taxon>
        <taxon>Isotomoidea</taxon>
        <taxon>Isotomidae</taxon>
        <taxon>Proisotominae</taxon>
        <taxon>Folsomia</taxon>
    </lineage>
</organism>
<gene>
    <name evidence="13" type="ORF">Fcan01_23910</name>
</gene>
<dbReference type="EMBL" id="LNIX01000030">
    <property type="protein sequence ID" value="OXA41121.1"/>
    <property type="molecule type" value="Genomic_DNA"/>
</dbReference>
<keyword evidence="2" id="KW-0723">Serine/threonine-protein kinase</keyword>
<keyword evidence="4" id="KW-0547">Nucleotide-binding</keyword>
<dbReference type="InterPro" id="IPR000719">
    <property type="entry name" value="Prot_kinase_dom"/>
</dbReference>
<dbReference type="PROSITE" id="PS00108">
    <property type="entry name" value="PROTEIN_KINASE_ST"/>
    <property type="match status" value="1"/>
</dbReference>
<feature type="domain" description="Protein kinase" evidence="12">
    <location>
        <begin position="290"/>
        <end position="627"/>
    </location>
</feature>
<dbReference type="SUPFAM" id="SSF56112">
    <property type="entry name" value="Protein kinase-like (PK-like)"/>
    <property type="match status" value="1"/>
</dbReference>
<evidence type="ECO:0000256" key="6">
    <source>
        <dbReference type="ARBA" id="ARBA00022840"/>
    </source>
</evidence>
<feature type="region of interest" description="Disordered" evidence="11">
    <location>
        <begin position="336"/>
        <end position="372"/>
    </location>
</feature>
<evidence type="ECO:0000256" key="7">
    <source>
        <dbReference type="ARBA" id="ARBA00023193"/>
    </source>
</evidence>
<comment type="similarity">
    <text evidence="8">Belongs to the protein kinase superfamily. Ser/Thr protein kinase family. GCN2 subfamily.</text>
</comment>
<evidence type="ECO:0000256" key="3">
    <source>
        <dbReference type="ARBA" id="ARBA00022679"/>
    </source>
</evidence>
<keyword evidence="13" id="KW-0396">Initiation factor</keyword>
<evidence type="ECO:0000259" key="12">
    <source>
        <dbReference type="PROSITE" id="PS50011"/>
    </source>
</evidence>
<evidence type="ECO:0000256" key="9">
    <source>
        <dbReference type="ARBA" id="ARBA00048659"/>
    </source>
</evidence>
<comment type="caution">
    <text evidence="13">The sequence shown here is derived from an EMBL/GenBank/DDBJ whole genome shotgun (WGS) entry which is preliminary data.</text>
</comment>
<protein>
    <recommendedName>
        <fullName evidence="1">non-specific serine/threonine protein kinase</fullName>
        <ecNumber evidence="1">2.7.11.1</ecNumber>
    </recommendedName>
</protein>
<dbReference type="GO" id="GO:0005737">
    <property type="term" value="C:cytoplasm"/>
    <property type="evidence" value="ECO:0007669"/>
    <property type="project" value="TreeGrafter"/>
</dbReference>
<keyword evidence="7" id="KW-0652">Protein synthesis inhibitor</keyword>
<dbReference type="InterPro" id="IPR011050">
    <property type="entry name" value="Pectin_lyase_fold/virulence"/>
</dbReference>
<feature type="compositionally biased region" description="Basic and acidic residues" evidence="11">
    <location>
        <begin position="345"/>
        <end position="359"/>
    </location>
</feature>
<evidence type="ECO:0000256" key="1">
    <source>
        <dbReference type="ARBA" id="ARBA00012513"/>
    </source>
</evidence>
<dbReference type="OrthoDB" id="341578at2759"/>
<keyword evidence="3" id="KW-0808">Transferase</keyword>
<dbReference type="InterPro" id="IPR050339">
    <property type="entry name" value="CC_SR_Kinase"/>
</dbReference>
<dbReference type="GO" id="GO:0004694">
    <property type="term" value="F:eukaryotic translation initiation factor 2alpha kinase activity"/>
    <property type="evidence" value="ECO:0007669"/>
    <property type="project" value="TreeGrafter"/>
</dbReference>
<evidence type="ECO:0000256" key="2">
    <source>
        <dbReference type="ARBA" id="ARBA00022527"/>
    </source>
</evidence>
<accession>A0A226D926</accession>
<keyword evidence="5 13" id="KW-0418">Kinase</keyword>
<dbReference type="GO" id="GO:0005524">
    <property type="term" value="F:ATP binding"/>
    <property type="evidence" value="ECO:0007669"/>
    <property type="project" value="UniProtKB-KW"/>
</dbReference>
<dbReference type="PANTHER" id="PTHR11042:SF160">
    <property type="entry name" value="EUKARYOTIC TRANSLATION INITIATION FACTOR 2-ALPHA KINASE 1"/>
    <property type="match status" value="1"/>
</dbReference>
<keyword evidence="13" id="KW-0648">Protein biosynthesis</keyword>
<keyword evidence="14" id="KW-1185">Reference proteome</keyword>
<dbReference type="Pfam" id="PF00069">
    <property type="entry name" value="Pkinase"/>
    <property type="match status" value="1"/>
</dbReference>
<dbReference type="PROSITE" id="PS50011">
    <property type="entry name" value="PROTEIN_KINASE_DOM"/>
    <property type="match status" value="1"/>
</dbReference>
<comment type="catalytic activity">
    <reaction evidence="9">
        <text>L-threonyl-[protein] + ATP = O-phospho-L-threonyl-[protein] + ADP + H(+)</text>
        <dbReference type="Rhea" id="RHEA:46608"/>
        <dbReference type="Rhea" id="RHEA-COMP:11060"/>
        <dbReference type="Rhea" id="RHEA-COMP:11605"/>
        <dbReference type="ChEBI" id="CHEBI:15378"/>
        <dbReference type="ChEBI" id="CHEBI:30013"/>
        <dbReference type="ChEBI" id="CHEBI:30616"/>
        <dbReference type="ChEBI" id="CHEBI:61977"/>
        <dbReference type="ChEBI" id="CHEBI:456216"/>
        <dbReference type="EC" id="2.7.11.1"/>
    </reaction>
    <physiologicalReaction direction="left-to-right" evidence="9">
        <dbReference type="Rhea" id="RHEA:46609"/>
    </physiologicalReaction>
</comment>
<proteinExistence type="inferred from homology"/>
<dbReference type="InterPro" id="IPR008271">
    <property type="entry name" value="Ser/Thr_kinase_AS"/>
</dbReference>
<evidence type="ECO:0000256" key="10">
    <source>
        <dbReference type="ARBA" id="ARBA00048977"/>
    </source>
</evidence>
<evidence type="ECO:0000256" key="5">
    <source>
        <dbReference type="ARBA" id="ARBA00022777"/>
    </source>
</evidence>
<reference evidence="13 14" key="1">
    <citation type="submission" date="2015-12" db="EMBL/GenBank/DDBJ databases">
        <title>The genome of Folsomia candida.</title>
        <authorList>
            <person name="Faddeeva A."/>
            <person name="Derks M.F."/>
            <person name="Anvar Y."/>
            <person name="Smit S."/>
            <person name="Van Straalen N."/>
            <person name="Roelofs D."/>
        </authorList>
    </citation>
    <scope>NUCLEOTIDE SEQUENCE [LARGE SCALE GENOMIC DNA]</scope>
    <source>
        <strain evidence="13 14">VU population</strain>
        <tissue evidence="13">Whole body</tissue>
    </source>
</reference>
<evidence type="ECO:0000256" key="4">
    <source>
        <dbReference type="ARBA" id="ARBA00022741"/>
    </source>
</evidence>
<evidence type="ECO:0000256" key="8">
    <source>
        <dbReference type="ARBA" id="ARBA00037982"/>
    </source>
</evidence>
<dbReference type="GO" id="GO:0017148">
    <property type="term" value="P:negative regulation of translation"/>
    <property type="evidence" value="ECO:0007669"/>
    <property type="project" value="UniProtKB-KW"/>
</dbReference>
<sequence>MALVHFTEEEVIQDLLSISIPRLSDNRASMWGVGGISEFLLLNSKTRAHYTLTIIDKCLCSNPIVAKRLKQFDQFATLDHPFLYKIQIIHHTFTREEILILDGLKGDNLAILVFPPITDNPTVDTICLKVEQRHTFSVIAWVHNNHCRRDSPIFHQQQIVIIQNLIEVMTYLHSKNIFSDGLPYCGSFYCGESETTLNSPLVKIHLPSGLLGLREETVANVDDIVSLASAFTEVLTWGNPLVKNIEELSTLENVTSIDQILVEVIGQDNKFQQLMSFLRDPVGTGWLDKIQFTGYLGSGAFGLVLSAVHGQYEKTALAPASADEVHYTAVKIVAGRDPNSADADENSRSSESLSERDTSTETSSAPSPMSKARREFENMKDTQHPNLTKLYQLKEIKFTLQQIQALPNLRDNDYTKFKSMLGRIAERNEIVYCIEMELCGPNLRTWLDTVTHNSSTEFDIIRLAIIRDIIEGMQYLHGKNILHRDFKPANIFFASQDNMFPVKIGDFGLSQTSSTPVFISDNASCYPTFGTSYHTANIGTSLYQAPEIKNPTMPQTKYGKQADIFSVGLVLFEIVQLFKTRVDRVEAFSAIANDDPSSRLASMSDCLLIGPEVRAGTTQQFRNHLTLPGTILLPQGIYQGPFLLDRDCIYIKGTSLTNTILQIDDLSIGDPVVTMTGNNCSISNLTILVGQNNQGLLVTGTDNKLDNITVSSITECLPIQDYYRLSGQSILLQGDNATLTDCRVLNLNTGIQIFKGRGNNTLSRISFTVCQTGLEVCQGGNTISNIFTKDCEIGIALRRSTNNVVEDISCVLSDEIPETVASYGIYISSGERNVLRRISCENYRNEDDYGVRTENAKSWEISDSKFYSRISLHGIQHQVGVGGC</sequence>
<dbReference type="GO" id="GO:0005634">
    <property type="term" value="C:nucleus"/>
    <property type="evidence" value="ECO:0007669"/>
    <property type="project" value="TreeGrafter"/>
</dbReference>
<comment type="catalytic activity">
    <reaction evidence="10">
        <text>L-seryl-[protein] + ATP = O-phospho-L-seryl-[protein] + ADP + H(+)</text>
        <dbReference type="Rhea" id="RHEA:17989"/>
        <dbReference type="Rhea" id="RHEA-COMP:9863"/>
        <dbReference type="Rhea" id="RHEA-COMP:11604"/>
        <dbReference type="ChEBI" id="CHEBI:15378"/>
        <dbReference type="ChEBI" id="CHEBI:29999"/>
        <dbReference type="ChEBI" id="CHEBI:30616"/>
        <dbReference type="ChEBI" id="CHEBI:83421"/>
        <dbReference type="ChEBI" id="CHEBI:456216"/>
        <dbReference type="EC" id="2.7.11.1"/>
    </reaction>
    <physiologicalReaction direction="left-to-right" evidence="10">
        <dbReference type="Rhea" id="RHEA:17990"/>
    </physiologicalReaction>
</comment>
<keyword evidence="6" id="KW-0067">ATP-binding</keyword>
<dbReference type="AlphaFoldDB" id="A0A226D926"/>
<dbReference type="Gene3D" id="1.10.510.10">
    <property type="entry name" value="Transferase(Phosphotransferase) domain 1"/>
    <property type="match status" value="1"/>
</dbReference>
<dbReference type="PANTHER" id="PTHR11042">
    <property type="entry name" value="EUKARYOTIC TRANSLATION INITIATION FACTOR 2-ALPHA KINASE EIF2-ALPHA KINASE -RELATED"/>
    <property type="match status" value="1"/>
</dbReference>
<dbReference type="InterPro" id="IPR011009">
    <property type="entry name" value="Kinase-like_dom_sf"/>
</dbReference>
<evidence type="ECO:0000313" key="14">
    <source>
        <dbReference type="Proteomes" id="UP000198287"/>
    </source>
</evidence>
<dbReference type="Proteomes" id="UP000198287">
    <property type="component" value="Unassembled WGS sequence"/>
</dbReference>
<name>A0A226D926_FOLCA</name>
<dbReference type="GO" id="GO:0003743">
    <property type="term" value="F:translation initiation factor activity"/>
    <property type="evidence" value="ECO:0007669"/>
    <property type="project" value="UniProtKB-KW"/>
</dbReference>